<sequence>MRFRRILAGLVDLILLVFMALAPTFAADAWFPEYMDSPAGQPPTPLMGATLLWLMITLLFYFPAFESSMLQATPGKLLFGLKVALPNGDRLSFVQAFYRMVFGPLAIWYLPSYRRRFSGDSIVTYR</sequence>
<evidence type="ECO:0000256" key="5">
    <source>
        <dbReference type="SAM" id="Phobius"/>
    </source>
</evidence>
<proteinExistence type="predicted"/>
<evidence type="ECO:0000313" key="7">
    <source>
        <dbReference type="EMBL" id="KAA1182445.1"/>
    </source>
</evidence>
<dbReference type="AlphaFoldDB" id="A0A5B0W7R3"/>
<dbReference type="InterPro" id="IPR010432">
    <property type="entry name" value="RDD"/>
</dbReference>
<name>A0A5B0W7R3_RHITR</name>
<dbReference type="EMBL" id="VNIP01000006">
    <property type="protein sequence ID" value="KAA1182445.1"/>
    <property type="molecule type" value="Genomic_DNA"/>
</dbReference>
<dbReference type="RefSeq" id="WP_149634510.1">
    <property type="nucleotide sequence ID" value="NZ_VNIP01000006.1"/>
</dbReference>
<evidence type="ECO:0000313" key="8">
    <source>
        <dbReference type="Proteomes" id="UP000323608"/>
    </source>
</evidence>
<keyword evidence="3 5" id="KW-1133">Transmembrane helix</keyword>
<evidence type="ECO:0000256" key="2">
    <source>
        <dbReference type="ARBA" id="ARBA00022692"/>
    </source>
</evidence>
<evidence type="ECO:0000259" key="6">
    <source>
        <dbReference type="Pfam" id="PF06271"/>
    </source>
</evidence>
<dbReference type="OrthoDB" id="9793824at2"/>
<organism evidence="7 8">
    <name type="scientific">Rhizobium tropici</name>
    <dbReference type="NCBI Taxonomy" id="398"/>
    <lineage>
        <taxon>Bacteria</taxon>
        <taxon>Pseudomonadati</taxon>
        <taxon>Pseudomonadota</taxon>
        <taxon>Alphaproteobacteria</taxon>
        <taxon>Hyphomicrobiales</taxon>
        <taxon>Rhizobiaceae</taxon>
        <taxon>Rhizobium/Agrobacterium group</taxon>
        <taxon>Rhizobium</taxon>
    </lineage>
</organism>
<reference evidence="7 8" key="1">
    <citation type="submission" date="2019-07" db="EMBL/GenBank/DDBJ databases">
        <title>The Draft Genome Sequence of Rhizobium tropici SARCC-755 Associated with Superior Nodulation on Pigeonpea (Cajanus cajan (L.) Millsp.).</title>
        <authorList>
            <person name="Bopape F.L."/>
            <person name="Hassen A.I."/>
            <person name="Swanevelder Z.H."/>
            <person name="Gwata E.T."/>
        </authorList>
    </citation>
    <scope>NUCLEOTIDE SEQUENCE [LARGE SCALE GENOMIC DNA]</scope>
    <source>
        <strain evidence="7 8">SARCC-755</strain>
    </source>
</reference>
<protein>
    <submittedName>
        <fullName evidence="7">RDD family protein</fullName>
    </submittedName>
</protein>
<feature type="transmembrane region" description="Helical" evidence="5">
    <location>
        <begin position="50"/>
        <end position="70"/>
    </location>
</feature>
<dbReference type="Pfam" id="PF06271">
    <property type="entry name" value="RDD"/>
    <property type="match status" value="1"/>
</dbReference>
<keyword evidence="4 5" id="KW-0472">Membrane</keyword>
<gene>
    <name evidence="7" type="ORF">FP026_10235</name>
</gene>
<evidence type="ECO:0000256" key="1">
    <source>
        <dbReference type="ARBA" id="ARBA00004141"/>
    </source>
</evidence>
<accession>A0A5B0W7R3</accession>
<keyword evidence="2 5" id="KW-0812">Transmembrane</keyword>
<dbReference type="GO" id="GO:0016020">
    <property type="term" value="C:membrane"/>
    <property type="evidence" value="ECO:0007669"/>
    <property type="project" value="UniProtKB-SubCell"/>
</dbReference>
<dbReference type="Proteomes" id="UP000323608">
    <property type="component" value="Unassembled WGS sequence"/>
</dbReference>
<evidence type="ECO:0000256" key="4">
    <source>
        <dbReference type="ARBA" id="ARBA00023136"/>
    </source>
</evidence>
<comment type="caution">
    <text evidence="7">The sequence shown here is derived from an EMBL/GenBank/DDBJ whole genome shotgun (WGS) entry which is preliminary data.</text>
</comment>
<evidence type="ECO:0000256" key="3">
    <source>
        <dbReference type="ARBA" id="ARBA00022989"/>
    </source>
</evidence>
<comment type="subcellular location">
    <subcellularLocation>
        <location evidence="1">Membrane</location>
        <topology evidence="1">Multi-pass membrane protein</topology>
    </subcellularLocation>
</comment>
<feature type="domain" description="RDD" evidence="6">
    <location>
        <begin position="3"/>
        <end position="101"/>
    </location>
</feature>